<gene>
    <name evidence="16" type="ORF">GCM10011309_24920</name>
</gene>
<sequence>MTNRTSLLAASASAFALLATAPAFAQDNDDVIIVSATKRNTTLQETPVAVTVTTADVIEKAQILDIKDLQTVVPTFRVSQLQNAGNTTLTVRGFGNGGNNIGIEPSVGLFIDGVYRSRAAAQIGDLPRLDRVEVVSGPQSTLFGKNASTGVVSIVTSKPDYEANGYIEGGVGNYGLNYAKAYITGGLTDNLAVSLGGGYQSRDGYFEPAAGTKGGDFNNLNRYNFRAQALWEPTEDFSARVIWDRSVLDENCCGVATAVVGPTAALVGALGGQIPTPNDPFSYETAVNSETSNEITDGGLSLEMNWNLDLLGGMTVTSITSDRSNSYDYDSDSDFNTLSLLESTFQFVDIDTFTQELRLTSDNSGPLAWMIGGYYFSENIEQNSGIDYGADLRNYIDGLAGGPAALGGIEAVLGFAPGTFFSDDVRIDENFVQDNEALSIFGTVDYDVTDRLTLTVGGNYTEDKKDVTGSTVNNDTFSNLTLTGAQGTQVISTGIFLSGAPGVPSFSAALGGLPFTPANFAAAQAGTFGPAAQGYINAVLGASAGLAADTTNGPLAGLLPLQFQPQFVSFPNSVEDGKTRDDDFTYTLKAGYEINDNFNAYISTATGFKASSFNLTRDSRPLATDLAALQTAGLLPNNYNPATGRNSGTRFSAPEEVTVYEFGLKGRFDWGSFSLAVFDQTIDNFQSTIFQGTGFVLANAGSQSTQGIEFDSTIKPVDGLTLGFGGIIQDPVYDDFANAPGANGTVVDLSGEKPAGINELALSVSAQYDFTLSDSIDAYVRGDWQYEDEVQIVDNIIGLNRDTSTFNGSFGFTLDDSLDVRFWGRNLFDHETFTSAFPGVVQAGTVNAYPNQPRTYGVSLRKNF</sequence>
<accession>A0A918KS68</accession>
<dbReference type="Proteomes" id="UP000600865">
    <property type="component" value="Unassembled WGS sequence"/>
</dbReference>
<evidence type="ECO:0000256" key="10">
    <source>
        <dbReference type="ARBA" id="ARBA00023237"/>
    </source>
</evidence>
<keyword evidence="8 12" id="KW-0798">TonB box</keyword>
<evidence type="ECO:0000256" key="8">
    <source>
        <dbReference type="ARBA" id="ARBA00023077"/>
    </source>
</evidence>
<dbReference type="EMBL" id="BMYV01000003">
    <property type="protein sequence ID" value="GGX73838.1"/>
    <property type="molecule type" value="Genomic_DNA"/>
</dbReference>
<evidence type="ECO:0000256" key="13">
    <source>
        <dbReference type="SAM" id="SignalP"/>
    </source>
</evidence>
<evidence type="ECO:0000313" key="17">
    <source>
        <dbReference type="Proteomes" id="UP000600865"/>
    </source>
</evidence>
<feature type="chain" id="PRO_5037803221" evidence="13">
    <location>
        <begin position="26"/>
        <end position="864"/>
    </location>
</feature>
<keyword evidence="3 11" id="KW-1134">Transmembrane beta strand</keyword>
<feature type="domain" description="TonB-dependent receptor-like beta-barrel" evidence="14">
    <location>
        <begin position="276"/>
        <end position="827"/>
    </location>
</feature>
<evidence type="ECO:0000256" key="11">
    <source>
        <dbReference type="PROSITE-ProRule" id="PRU01360"/>
    </source>
</evidence>
<dbReference type="PROSITE" id="PS52016">
    <property type="entry name" value="TONB_DEPENDENT_REC_3"/>
    <property type="match status" value="1"/>
</dbReference>
<dbReference type="Pfam" id="PF00593">
    <property type="entry name" value="TonB_dep_Rec_b-barrel"/>
    <property type="match status" value="1"/>
</dbReference>
<evidence type="ECO:0000256" key="5">
    <source>
        <dbReference type="ARBA" id="ARBA00022692"/>
    </source>
</evidence>
<evidence type="ECO:0000256" key="2">
    <source>
        <dbReference type="ARBA" id="ARBA00022448"/>
    </source>
</evidence>
<dbReference type="InterPro" id="IPR000531">
    <property type="entry name" value="Beta-barrel_TonB"/>
</dbReference>
<name>A0A918KS68_9PROT</name>
<comment type="subcellular location">
    <subcellularLocation>
        <location evidence="1 11">Cell outer membrane</location>
        <topology evidence="1 11">Multi-pass membrane protein</topology>
    </subcellularLocation>
</comment>
<organism evidence="16 17">
    <name type="scientific">Litorimonas cladophorae</name>
    <dbReference type="NCBI Taxonomy" id="1220491"/>
    <lineage>
        <taxon>Bacteria</taxon>
        <taxon>Pseudomonadati</taxon>
        <taxon>Pseudomonadota</taxon>
        <taxon>Alphaproteobacteria</taxon>
        <taxon>Maricaulales</taxon>
        <taxon>Robiginitomaculaceae</taxon>
    </lineage>
</organism>
<proteinExistence type="inferred from homology"/>
<dbReference type="InterPro" id="IPR012910">
    <property type="entry name" value="Plug_dom"/>
</dbReference>
<evidence type="ECO:0000256" key="4">
    <source>
        <dbReference type="ARBA" id="ARBA00022496"/>
    </source>
</evidence>
<keyword evidence="10 11" id="KW-0998">Cell outer membrane</keyword>
<dbReference type="RefSeq" id="WP_189586697.1">
    <property type="nucleotide sequence ID" value="NZ_BMYV01000003.1"/>
</dbReference>
<keyword evidence="6" id="KW-0408">Iron</keyword>
<dbReference type="SUPFAM" id="SSF56935">
    <property type="entry name" value="Porins"/>
    <property type="match status" value="1"/>
</dbReference>
<evidence type="ECO:0000256" key="12">
    <source>
        <dbReference type="RuleBase" id="RU003357"/>
    </source>
</evidence>
<dbReference type="Pfam" id="PF07715">
    <property type="entry name" value="Plug"/>
    <property type="match status" value="1"/>
</dbReference>
<feature type="domain" description="TonB-dependent receptor plug" evidence="15">
    <location>
        <begin position="43"/>
        <end position="151"/>
    </location>
</feature>
<comment type="caution">
    <text evidence="16">The sequence shown here is derived from an EMBL/GenBank/DDBJ whole genome shotgun (WGS) entry which is preliminary data.</text>
</comment>
<evidence type="ECO:0000256" key="9">
    <source>
        <dbReference type="ARBA" id="ARBA00023136"/>
    </source>
</evidence>
<dbReference type="InterPro" id="IPR036942">
    <property type="entry name" value="Beta-barrel_TonB_sf"/>
</dbReference>
<dbReference type="AlphaFoldDB" id="A0A918KS68"/>
<evidence type="ECO:0000256" key="1">
    <source>
        <dbReference type="ARBA" id="ARBA00004571"/>
    </source>
</evidence>
<keyword evidence="17" id="KW-1185">Reference proteome</keyword>
<evidence type="ECO:0000313" key="16">
    <source>
        <dbReference type="EMBL" id="GGX73838.1"/>
    </source>
</evidence>
<dbReference type="GO" id="GO:0006826">
    <property type="term" value="P:iron ion transport"/>
    <property type="evidence" value="ECO:0007669"/>
    <property type="project" value="UniProtKB-KW"/>
</dbReference>
<evidence type="ECO:0000256" key="6">
    <source>
        <dbReference type="ARBA" id="ARBA00023004"/>
    </source>
</evidence>
<reference evidence="16 17" key="1">
    <citation type="journal article" date="2014" name="Int. J. Syst. Evol. Microbiol.">
        <title>Complete genome sequence of Corynebacterium casei LMG S-19264T (=DSM 44701T), isolated from a smear-ripened cheese.</title>
        <authorList>
            <consortium name="US DOE Joint Genome Institute (JGI-PGF)"/>
            <person name="Walter F."/>
            <person name="Albersmeier A."/>
            <person name="Kalinowski J."/>
            <person name="Ruckert C."/>
        </authorList>
    </citation>
    <scope>NUCLEOTIDE SEQUENCE [LARGE SCALE GENOMIC DNA]</scope>
    <source>
        <strain evidence="16 17">KCTC 23968</strain>
    </source>
</reference>
<dbReference type="InterPro" id="IPR039426">
    <property type="entry name" value="TonB-dep_rcpt-like"/>
</dbReference>
<evidence type="ECO:0000256" key="3">
    <source>
        <dbReference type="ARBA" id="ARBA00022452"/>
    </source>
</evidence>
<keyword evidence="2 11" id="KW-0813">Transport</keyword>
<dbReference type="Gene3D" id="2.40.170.20">
    <property type="entry name" value="TonB-dependent receptor, beta-barrel domain"/>
    <property type="match status" value="2"/>
</dbReference>
<evidence type="ECO:0000259" key="14">
    <source>
        <dbReference type="Pfam" id="PF00593"/>
    </source>
</evidence>
<evidence type="ECO:0000256" key="7">
    <source>
        <dbReference type="ARBA" id="ARBA00023065"/>
    </source>
</evidence>
<keyword evidence="7" id="KW-0406">Ion transport</keyword>
<protein>
    <submittedName>
        <fullName evidence="16">TonB-dependent receptor</fullName>
    </submittedName>
</protein>
<evidence type="ECO:0000259" key="15">
    <source>
        <dbReference type="Pfam" id="PF07715"/>
    </source>
</evidence>
<dbReference type="PANTHER" id="PTHR32552:SF81">
    <property type="entry name" value="TONB-DEPENDENT OUTER MEMBRANE RECEPTOR"/>
    <property type="match status" value="1"/>
</dbReference>
<comment type="similarity">
    <text evidence="11 12">Belongs to the TonB-dependent receptor family.</text>
</comment>
<keyword evidence="16" id="KW-0675">Receptor</keyword>
<keyword evidence="13" id="KW-0732">Signal</keyword>
<dbReference type="GO" id="GO:0009279">
    <property type="term" value="C:cell outer membrane"/>
    <property type="evidence" value="ECO:0007669"/>
    <property type="project" value="UniProtKB-SubCell"/>
</dbReference>
<keyword evidence="5 11" id="KW-0812">Transmembrane</keyword>
<dbReference type="PANTHER" id="PTHR32552">
    <property type="entry name" value="FERRICHROME IRON RECEPTOR-RELATED"/>
    <property type="match status" value="1"/>
</dbReference>
<keyword evidence="4" id="KW-0410">Iron transport</keyword>
<keyword evidence="9 11" id="KW-0472">Membrane</keyword>
<feature type="signal peptide" evidence="13">
    <location>
        <begin position="1"/>
        <end position="25"/>
    </location>
</feature>